<dbReference type="SMART" id="SM00184">
    <property type="entry name" value="RING"/>
    <property type="match status" value="1"/>
</dbReference>
<evidence type="ECO:0000256" key="2">
    <source>
        <dbReference type="ARBA" id="ARBA00004123"/>
    </source>
</evidence>
<dbReference type="EMBL" id="VJMH01006443">
    <property type="protein sequence ID" value="KAF0689478.1"/>
    <property type="molecule type" value="Genomic_DNA"/>
</dbReference>
<keyword evidence="6" id="KW-0227">DNA damage</keyword>
<keyword evidence="9" id="KW-0862">Zinc</keyword>
<dbReference type="SUPFAM" id="SSF57850">
    <property type="entry name" value="RING/U-box"/>
    <property type="match status" value="1"/>
</dbReference>
<sequence length="539" mass="60504">MDERKDLMRELECIICHECLFKPISLTCGHTFCRICLLKSCEAQGTEDVCTCPICRDPLCACIEKLSINMALWNVIRVLYPDGKVEAEEEAQYQEAKITFEAQQEIRYYINASDAGGSDGGEDAQAPPRAQARDEHHHLHHRGGNIRIDIRVDEGGQIHVQQHQERTAADDDNQSSAGSSIQVLPSGDEGDDDEENESPWLVRVDELQAEELFIRRNIVLDQDAENVDGRLTMRLAFGIVEFPSVLESYVDGQSCQVALLQMEEDEERDAGYFPVFMSDAGDDDVYVLPCYDDARLTVVPLEDHRQAVLVRNTSARGGMIEFPNLRLDVPAGLYIFRIDIEARGLFLEVTAEIHDPTQAPPRRPRPSTAERTYSPIMDRGQRSTLQRRGRVDDGYHSMDDEYDADDVEFIAPEGDVAYEGESDSDNEHIEDGSRHKDAYEFDDDDEEETKEDDDDDDDDDVVVVARIPPSSRLKRQVASSDEDEDDNMPLSHKRVHVDLSMDSSVQSIDPGDLSAVSGEDVASATDEENADGSVQVDWQ</sequence>
<name>A0A485LCK1_9STRA</name>
<comment type="catalytic activity">
    <reaction evidence="1">
        <text>S-ubiquitinyl-[E2 ubiquitin-conjugating enzyme]-L-cysteine + [acceptor protein]-L-lysine = [E2 ubiquitin-conjugating enzyme]-L-cysteine + N(6)-ubiquitinyl-[acceptor protein]-L-lysine.</text>
        <dbReference type="EC" id="2.3.2.27"/>
    </reaction>
</comment>
<feature type="compositionally biased region" description="Polar residues" evidence="12">
    <location>
        <begin position="174"/>
        <end position="183"/>
    </location>
</feature>
<evidence type="ECO:0000256" key="1">
    <source>
        <dbReference type="ARBA" id="ARBA00000900"/>
    </source>
</evidence>
<evidence type="ECO:0000256" key="8">
    <source>
        <dbReference type="ARBA" id="ARBA00022786"/>
    </source>
</evidence>
<dbReference type="GO" id="GO:0005634">
    <property type="term" value="C:nucleus"/>
    <property type="evidence" value="ECO:0007669"/>
    <property type="project" value="UniProtKB-SubCell"/>
</dbReference>
<feature type="region of interest" description="Disordered" evidence="12">
    <location>
        <begin position="356"/>
        <end position="539"/>
    </location>
</feature>
<keyword evidence="7 11" id="KW-0863">Zinc-finger</keyword>
<dbReference type="OrthoDB" id="6105938at2759"/>
<dbReference type="EC" id="2.3.2.27" evidence="3"/>
<proteinExistence type="predicted"/>
<dbReference type="PROSITE" id="PS00518">
    <property type="entry name" value="ZF_RING_1"/>
    <property type="match status" value="1"/>
</dbReference>
<dbReference type="GO" id="GO:0008270">
    <property type="term" value="F:zinc ion binding"/>
    <property type="evidence" value="ECO:0007669"/>
    <property type="project" value="UniProtKB-KW"/>
</dbReference>
<feature type="compositionally biased region" description="Basic and acidic residues" evidence="12">
    <location>
        <begin position="389"/>
        <end position="399"/>
    </location>
</feature>
<dbReference type="InterPro" id="IPR001841">
    <property type="entry name" value="Znf_RING"/>
</dbReference>
<evidence type="ECO:0000313" key="15">
    <source>
        <dbReference type="EMBL" id="VFT95810.1"/>
    </source>
</evidence>
<evidence type="ECO:0000256" key="9">
    <source>
        <dbReference type="ARBA" id="ARBA00022833"/>
    </source>
</evidence>
<protein>
    <recommendedName>
        <fullName evidence="3">RING-type E3 ubiquitin transferase</fullName>
        <ecNumber evidence="3">2.3.2.27</ecNumber>
    </recommendedName>
</protein>
<feature type="domain" description="RING-type" evidence="13">
    <location>
        <begin position="13"/>
        <end position="56"/>
    </location>
</feature>
<dbReference type="Proteomes" id="UP000332933">
    <property type="component" value="Unassembled WGS sequence"/>
</dbReference>
<feature type="compositionally biased region" description="Basic and acidic residues" evidence="12">
    <location>
        <begin position="425"/>
        <end position="439"/>
    </location>
</feature>
<dbReference type="PANTHER" id="PTHR23328:SF0">
    <property type="entry name" value="RING-TYPE DOMAIN-CONTAINING PROTEIN"/>
    <property type="match status" value="1"/>
</dbReference>
<reference evidence="14" key="2">
    <citation type="submission" date="2019-06" db="EMBL/GenBank/DDBJ databases">
        <title>Genomics analysis of Aphanomyces spp. identifies a new class of oomycete effector associated with host adaptation.</title>
        <authorList>
            <person name="Gaulin E."/>
        </authorList>
    </citation>
    <scope>NUCLEOTIDE SEQUENCE</scope>
    <source>
        <strain evidence="14">CBS 578.67</strain>
    </source>
</reference>
<evidence type="ECO:0000256" key="6">
    <source>
        <dbReference type="ARBA" id="ARBA00022763"/>
    </source>
</evidence>
<feature type="region of interest" description="Disordered" evidence="12">
    <location>
        <begin position="162"/>
        <end position="196"/>
    </location>
</feature>
<feature type="compositionally biased region" description="Acidic residues" evidence="12">
    <location>
        <begin position="440"/>
        <end position="461"/>
    </location>
</feature>
<dbReference type="AlphaFoldDB" id="A0A485LCK1"/>
<evidence type="ECO:0000313" key="16">
    <source>
        <dbReference type="Proteomes" id="UP000332933"/>
    </source>
</evidence>
<evidence type="ECO:0000256" key="5">
    <source>
        <dbReference type="ARBA" id="ARBA00022723"/>
    </source>
</evidence>
<feature type="region of interest" description="Disordered" evidence="12">
    <location>
        <begin position="112"/>
        <end position="139"/>
    </location>
</feature>
<comment type="subcellular location">
    <subcellularLocation>
        <location evidence="2">Nucleus</location>
    </subcellularLocation>
</comment>
<dbReference type="InterPro" id="IPR017907">
    <property type="entry name" value="Znf_RING_CS"/>
</dbReference>
<dbReference type="GO" id="GO:0031491">
    <property type="term" value="F:nucleosome binding"/>
    <property type="evidence" value="ECO:0007669"/>
    <property type="project" value="TreeGrafter"/>
</dbReference>
<evidence type="ECO:0000256" key="7">
    <source>
        <dbReference type="ARBA" id="ARBA00022771"/>
    </source>
</evidence>
<dbReference type="PROSITE" id="PS50089">
    <property type="entry name" value="ZF_RING_2"/>
    <property type="match status" value="1"/>
</dbReference>
<reference evidence="15 16" key="1">
    <citation type="submission" date="2019-03" db="EMBL/GenBank/DDBJ databases">
        <authorList>
            <person name="Gaulin E."/>
            <person name="Dumas B."/>
        </authorList>
    </citation>
    <scope>NUCLEOTIDE SEQUENCE [LARGE SCALE GENOMIC DNA]</scope>
    <source>
        <strain evidence="15">CBS 568.67</strain>
    </source>
</reference>
<evidence type="ECO:0000256" key="11">
    <source>
        <dbReference type="PROSITE-ProRule" id="PRU00175"/>
    </source>
</evidence>
<dbReference type="EMBL" id="CAADRA010006464">
    <property type="protein sequence ID" value="VFT95810.1"/>
    <property type="molecule type" value="Genomic_DNA"/>
</dbReference>
<evidence type="ECO:0000259" key="13">
    <source>
        <dbReference type="PROSITE" id="PS50089"/>
    </source>
</evidence>
<dbReference type="GO" id="GO:0006302">
    <property type="term" value="P:double-strand break repair"/>
    <property type="evidence" value="ECO:0007669"/>
    <property type="project" value="TreeGrafter"/>
</dbReference>
<evidence type="ECO:0000256" key="4">
    <source>
        <dbReference type="ARBA" id="ARBA00022679"/>
    </source>
</evidence>
<dbReference type="Gene3D" id="3.30.40.10">
    <property type="entry name" value="Zinc/RING finger domain, C3HC4 (zinc finger)"/>
    <property type="match status" value="1"/>
</dbReference>
<dbReference type="GO" id="GO:0061630">
    <property type="term" value="F:ubiquitin protein ligase activity"/>
    <property type="evidence" value="ECO:0007669"/>
    <property type="project" value="UniProtKB-EC"/>
</dbReference>
<evidence type="ECO:0000256" key="3">
    <source>
        <dbReference type="ARBA" id="ARBA00012483"/>
    </source>
</evidence>
<evidence type="ECO:0000256" key="12">
    <source>
        <dbReference type="SAM" id="MobiDB-lite"/>
    </source>
</evidence>
<dbReference type="InterPro" id="IPR051657">
    <property type="entry name" value="RNF168/RNF169_E3_ubiq-ligase"/>
</dbReference>
<accession>A0A485LCK1</accession>
<keyword evidence="8" id="KW-0833">Ubl conjugation pathway</keyword>
<keyword evidence="10" id="KW-0539">Nucleus</keyword>
<evidence type="ECO:0000256" key="10">
    <source>
        <dbReference type="ARBA" id="ARBA00023242"/>
    </source>
</evidence>
<organism evidence="15 16">
    <name type="scientific">Aphanomyces stellatus</name>
    <dbReference type="NCBI Taxonomy" id="120398"/>
    <lineage>
        <taxon>Eukaryota</taxon>
        <taxon>Sar</taxon>
        <taxon>Stramenopiles</taxon>
        <taxon>Oomycota</taxon>
        <taxon>Saprolegniomycetes</taxon>
        <taxon>Saprolegniales</taxon>
        <taxon>Verrucalvaceae</taxon>
        <taxon>Aphanomyces</taxon>
    </lineage>
</organism>
<dbReference type="InterPro" id="IPR013083">
    <property type="entry name" value="Znf_RING/FYVE/PHD"/>
</dbReference>
<dbReference type="PANTHER" id="PTHR23328">
    <property type="entry name" value="RING-TYPE DOMAIN-CONTAINING PROTEIN"/>
    <property type="match status" value="1"/>
</dbReference>
<keyword evidence="5" id="KW-0479">Metal-binding</keyword>
<keyword evidence="16" id="KW-1185">Reference proteome</keyword>
<gene>
    <name evidence="15" type="primary">Aste57867_19085</name>
    <name evidence="14" type="ORF">As57867_019021</name>
    <name evidence="15" type="ORF">ASTE57867_19085</name>
</gene>
<evidence type="ECO:0000313" key="14">
    <source>
        <dbReference type="EMBL" id="KAF0689478.1"/>
    </source>
</evidence>
<dbReference type="GO" id="GO:0035861">
    <property type="term" value="C:site of double-strand break"/>
    <property type="evidence" value="ECO:0007669"/>
    <property type="project" value="TreeGrafter"/>
</dbReference>
<keyword evidence="4" id="KW-0808">Transferase</keyword>